<dbReference type="SUPFAM" id="SSF53474">
    <property type="entry name" value="alpha/beta-Hydrolases"/>
    <property type="match status" value="1"/>
</dbReference>
<dbReference type="PANTHER" id="PTHR43248:SF29">
    <property type="entry name" value="TRIPEPTIDYL AMINOPEPTIDASE"/>
    <property type="match status" value="1"/>
</dbReference>
<keyword evidence="7" id="KW-0031">Aminopeptidase</keyword>
<gene>
    <name evidence="7" type="primary">tap_5</name>
    <name evidence="7" type="ORF">NCTC11636_02313</name>
</gene>
<evidence type="ECO:0000313" key="7">
    <source>
        <dbReference type="EMBL" id="VEG29844.1"/>
    </source>
</evidence>
<feature type="signal peptide" evidence="5">
    <location>
        <begin position="1"/>
        <end position="18"/>
    </location>
</feature>
<sequence>MAPASVLAALCLTLSACAAGGAGSAQPTTTGGASAATSVTPAPVPAGLESFYGQKVSWKACEGAESGDPFRCATVKVPLDYDDPSGPSIDLAVKKLPAASGRPMGTLLVNPGGPGGSGVAYVSEAEYAFSDKLRQAYDIVGFDPRGVGASTPLTCLSPQEIAERAEEAKQQGLVPQEECASVDKGQYSAEEAAESGRSAAAACETNSPVPRIIDHMDTESVARDLDVLRGVSGDPRLNYLGVSYGTYLGARYAELFPGNVGRMVLDSAVDPSLGLEQRALEQAASIEETTRTYMASCMAAEGCPFTGSVDEGMAQLKDLIEKAKESPLATRHEGVTVDGDSILGTVVDSMYDSSTWEQLTAALRPAVVDHDGSALLDLTDPPAPEGGDSEAAAQEEAQAAANEEAYSAVSCLDYPVEGDRASWDEYAARITEVAPTTGDGLGYSTAFCQGWGRSATHTPAKITASGAAPILVLGVTGDPATPYAWSQALASQLESGRLVTLEGAGHGAYMRQSSCLNDAVDAYLLTGELPAQGLRCTADESGGDAAQAGDGATAAPTGAATPAPEDGPTT</sequence>
<dbReference type="EC" id="3.4.14.-" evidence="7"/>
<feature type="compositionally biased region" description="Low complexity" evidence="4">
    <location>
        <begin position="539"/>
        <end position="570"/>
    </location>
</feature>
<protein>
    <submittedName>
        <fullName evidence="7">Tripeptidyl aminopeptidase</fullName>
        <ecNumber evidence="7">3.4.14.-</ecNumber>
    </submittedName>
</protein>
<dbReference type="InterPro" id="IPR029058">
    <property type="entry name" value="AB_hydrolase_fold"/>
</dbReference>
<keyword evidence="3 7" id="KW-0378">Hydrolase</keyword>
<reference evidence="7 8" key="1">
    <citation type="submission" date="2018-12" db="EMBL/GenBank/DDBJ databases">
        <authorList>
            <consortium name="Pathogen Informatics"/>
        </authorList>
    </citation>
    <scope>NUCLEOTIDE SEQUENCE [LARGE SCALE GENOMIC DNA]</scope>
    <source>
        <strain evidence="7 8">NCTC11636</strain>
    </source>
</reference>
<proteinExistence type="inferred from homology"/>
<keyword evidence="8" id="KW-1185">Reference proteome</keyword>
<comment type="similarity">
    <text evidence="1">Belongs to the peptidase S33 family.</text>
</comment>
<dbReference type="InterPro" id="IPR013595">
    <property type="entry name" value="Pept_S33_TAP-like_C"/>
</dbReference>
<dbReference type="KEGG" id="ahw:NCTC11636_02313"/>
<accession>A0A3S4RC98</accession>
<dbReference type="GO" id="GO:0004177">
    <property type="term" value="F:aminopeptidase activity"/>
    <property type="evidence" value="ECO:0007669"/>
    <property type="project" value="UniProtKB-KW"/>
</dbReference>
<evidence type="ECO:0000259" key="6">
    <source>
        <dbReference type="Pfam" id="PF08386"/>
    </source>
</evidence>
<dbReference type="Proteomes" id="UP000266895">
    <property type="component" value="Chromosome"/>
</dbReference>
<evidence type="ECO:0000256" key="3">
    <source>
        <dbReference type="ARBA" id="ARBA00022801"/>
    </source>
</evidence>
<organism evidence="7 8">
    <name type="scientific">Actinomyces howellii</name>
    <dbReference type="NCBI Taxonomy" id="52771"/>
    <lineage>
        <taxon>Bacteria</taxon>
        <taxon>Bacillati</taxon>
        <taxon>Actinomycetota</taxon>
        <taxon>Actinomycetes</taxon>
        <taxon>Actinomycetales</taxon>
        <taxon>Actinomycetaceae</taxon>
        <taxon>Actinomyces</taxon>
    </lineage>
</organism>
<evidence type="ECO:0000256" key="1">
    <source>
        <dbReference type="ARBA" id="ARBA00010088"/>
    </source>
</evidence>
<evidence type="ECO:0000256" key="2">
    <source>
        <dbReference type="ARBA" id="ARBA00022729"/>
    </source>
</evidence>
<feature type="region of interest" description="Disordered" evidence="4">
    <location>
        <begin position="373"/>
        <end position="400"/>
    </location>
</feature>
<keyword evidence="2 5" id="KW-0732">Signal</keyword>
<dbReference type="PANTHER" id="PTHR43248">
    <property type="entry name" value="2-SUCCINYL-6-HYDROXY-2,4-CYCLOHEXADIENE-1-CARBOXYLATE SYNTHASE"/>
    <property type="match status" value="1"/>
</dbReference>
<keyword evidence="7" id="KW-0645">Protease</keyword>
<dbReference type="InterPro" id="IPR051601">
    <property type="entry name" value="Serine_prot/Carboxylest_S33"/>
</dbReference>
<evidence type="ECO:0000256" key="5">
    <source>
        <dbReference type="SAM" id="SignalP"/>
    </source>
</evidence>
<feature type="chain" id="PRO_5039341154" evidence="5">
    <location>
        <begin position="19"/>
        <end position="570"/>
    </location>
</feature>
<evidence type="ECO:0000313" key="8">
    <source>
        <dbReference type="Proteomes" id="UP000266895"/>
    </source>
</evidence>
<feature type="domain" description="Peptidase S33 tripeptidyl aminopeptidase-like C-terminal" evidence="6">
    <location>
        <begin position="437"/>
        <end position="536"/>
    </location>
</feature>
<feature type="compositionally biased region" description="Low complexity" evidence="4">
    <location>
        <begin position="390"/>
        <end position="400"/>
    </location>
</feature>
<dbReference type="Pfam" id="PF08386">
    <property type="entry name" value="Abhydrolase_4"/>
    <property type="match status" value="1"/>
</dbReference>
<name>A0A3S4RC98_9ACTO</name>
<dbReference type="EMBL" id="LR134350">
    <property type="protein sequence ID" value="VEG29844.1"/>
    <property type="molecule type" value="Genomic_DNA"/>
</dbReference>
<feature type="region of interest" description="Disordered" evidence="4">
    <location>
        <begin position="538"/>
        <end position="570"/>
    </location>
</feature>
<dbReference type="AlphaFoldDB" id="A0A3S4RC98"/>
<evidence type="ECO:0000256" key="4">
    <source>
        <dbReference type="SAM" id="MobiDB-lite"/>
    </source>
</evidence>
<dbReference type="Gene3D" id="3.40.50.1820">
    <property type="entry name" value="alpha/beta hydrolase"/>
    <property type="match status" value="1"/>
</dbReference>